<feature type="compositionally biased region" description="Acidic residues" evidence="8">
    <location>
        <begin position="2214"/>
        <end position="2226"/>
    </location>
</feature>
<feature type="region of interest" description="Disordered" evidence="8">
    <location>
        <begin position="1598"/>
        <end position="1651"/>
    </location>
</feature>
<evidence type="ECO:0000256" key="4">
    <source>
        <dbReference type="ARBA" id="ARBA00022656"/>
    </source>
</evidence>
<dbReference type="Pfam" id="PF00353">
    <property type="entry name" value="HemolysinCabind"/>
    <property type="match status" value="21"/>
</dbReference>
<evidence type="ECO:0000256" key="8">
    <source>
        <dbReference type="SAM" id="MobiDB-lite"/>
    </source>
</evidence>
<dbReference type="PANTHER" id="PTHR38340:SF1">
    <property type="entry name" value="S-LAYER PROTEIN"/>
    <property type="match status" value="1"/>
</dbReference>
<name>A0ABV1P3F9_9ACTN</name>
<protein>
    <submittedName>
        <fullName evidence="10">Calcium-binding protein</fullName>
    </submittedName>
</protein>
<keyword evidence="9" id="KW-0732">Signal</keyword>
<keyword evidence="7" id="KW-0472">Membrane</keyword>
<evidence type="ECO:0000256" key="1">
    <source>
        <dbReference type="ARBA" id="ARBA00004370"/>
    </source>
</evidence>
<feature type="compositionally biased region" description="Gly residues" evidence="8">
    <location>
        <begin position="1994"/>
        <end position="2006"/>
    </location>
</feature>
<feature type="compositionally biased region" description="Acidic residues" evidence="8">
    <location>
        <begin position="1634"/>
        <end position="1643"/>
    </location>
</feature>
<keyword evidence="5" id="KW-0677">Repeat</keyword>
<dbReference type="InterPro" id="IPR001343">
    <property type="entry name" value="Hemolysn_Ca-bd"/>
</dbReference>
<comment type="subcellular location">
    <subcellularLocation>
        <location evidence="1">Membrane</location>
    </subcellularLocation>
    <subcellularLocation>
        <location evidence="2">Secreted</location>
    </subcellularLocation>
</comment>
<accession>A0ABV1P3F9</accession>
<dbReference type="PANTHER" id="PTHR38340">
    <property type="entry name" value="S-LAYER PROTEIN"/>
    <property type="match status" value="1"/>
</dbReference>
<evidence type="ECO:0000256" key="2">
    <source>
        <dbReference type="ARBA" id="ARBA00004613"/>
    </source>
</evidence>
<evidence type="ECO:0000256" key="3">
    <source>
        <dbReference type="ARBA" id="ARBA00022525"/>
    </source>
</evidence>
<evidence type="ECO:0000256" key="7">
    <source>
        <dbReference type="ARBA" id="ARBA00023136"/>
    </source>
</evidence>
<feature type="chain" id="PRO_5047379008" evidence="9">
    <location>
        <begin position="46"/>
        <end position="3348"/>
    </location>
</feature>
<evidence type="ECO:0000313" key="11">
    <source>
        <dbReference type="Proteomes" id="UP001482520"/>
    </source>
</evidence>
<keyword evidence="3" id="KW-0964">Secreted</keyword>
<feature type="region of interest" description="Disordered" evidence="8">
    <location>
        <begin position="2805"/>
        <end position="2846"/>
    </location>
</feature>
<proteinExistence type="predicted"/>
<evidence type="ECO:0000256" key="9">
    <source>
        <dbReference type="SAM" id="SignalP"/>
    </source>
</evidence>
<dbReference type="PRINTS" id="PR01488">
    <property type="entry name" value="RTXTOXINA"/>
</dbReference>
<dbReference type="InterPro" id="IPR050557">
    <property type="entry name" value="RTX_toxin/Mannuronan_C5-epim"/>
</dbReference>
<dbReference type="SUPFAM" id="SSF51120">
    <property type="entry name" value="beta-Roll"/>
    <property type="match status" value="8"/>
</dbReference>
<feature type="signal peptide" evidence="9">
    <location>
        <begin position="1"/>
        <end position="45"/>
    </location>
</feature>
<evidence type="ECO:0000256" key="6">
    <source>
        <dbReference type="ARBA" id="ARBA00023026"/>
    </source>
</evidence>
<feature type="compositionally biased region" description="Acidic residues" evidence="8">
    <location>
        <begin position="2945"/>
        <end position="2955"/>
    </location>
</feature>
<dbReference type="InterPro" id="IPR011049">
    <property type="entry name" value="Serralysin-like_metalloprot_C"/>
</dbReference>
<evidence type="ECO:0000313" key="10">
    <source>
        <dbReference type="EMBL" id="MEQ7849284.1"/>
    </source>
</evidence>
<dbReference type="Gene3D" id="2.150.10.10">
    <property type="entry name" value="Serralysin-like metalloprotease, C-terminal"/>
    <property type="match status" value="6"/>
</dbReference>
<feature type="compositionally biased region" description="Basic and acidic residues" evidence="8">
    <location>
        <begin position="2227"/>
        <end position="2238"/>
    </location>
</feature>
<keyword evidence="4" id="KW-0800">Toxin</keyword>
<feature type="region of interest" description="Disordered" evidence="8">
    <location>
        <begin position="1994"/>
        <end position="2066"/>
    </location>
</feature>
<keyword evidence="11" id="KW-1185">Reference proteome</keyword>
<dbReference type="Proteomes" id="UP001482520">
    <property type="component" value="Unassembled WGS sequence"/>
</dbReference>
<keyword evidence="6" id="KW-0843">Virulence</keyword>
<dbReference type="EMBL" id="JBEGDP010000034">
    <property type="protein sequence ID" value="MEQ7849284.1"/>
    <property type="molecule type" value="Genomic_DNA"/>
</dbReference>
<dbReference type="InterPro" id="IPR003995">
    <property type="entry name" value="RTX_toxin_determinant-A"/>
</dbReference>
<feature type="region of interest" description="Disordered" evidence="8">
    <location>
        <begin position="2931"/>
        <end position="2968"/>
    </location>
</feature>
<gene>
    <name evidence="10" type="ORF">V6R90_18560</name>
</gene>
<reference evidence="10 11" key="1">
    <citation type="submission" date="2024-02" db="EMBL/GenBank/DDBJ databases">
        <title>Full genome sequence of Nocardioides kribbensis.</title>
        <authorList>
            <person name="Poletto B.L."/>
            <person name="Silva G."/>
            <person name="Galante D."/>
            <person name="Campos K.R."/>
            <person name="Santos M.B.N."/>
            <person name="Sacchi C.T."/>
        </authorList>
    </citation>
    <scope>NUCLEOTIDE SEQUENCE [LARGE SCALE GENOMIC DNA]</scope>
    <source>
        <strain evidence="10 11">O4R</strain>
    </source>
</reference>
<feature type="compositionally biased region" description="Basic and acidic residues" evidence="8">
    <location>
        <begin position="1598"/>
        <end position="1611"/>
    </location>
</feature>
<feature type="compositionally biased region" description="Gly residues" evidence="8">
    <location>
        <begin position="2958"/>
        <end position="2968"/>
    </location>
</feature>
<feature type="region of interest" description="Disordered" evidence="8">
    <location>
        <begin position="2214"/>
        <end position="2297"/>
    </location>
</feature>
<organism evidence="10 11">
    <name type="scientific">Nocardioides kribbensis</name>
    <dbReference type="NCBI Taxonomy" id="305517"/>
    <lineage>
        <taxon>Bacteria</taxon>
        <taxon>Bacillati</taxon>
        <taxon>Actinomycetota</taxon>
        <taxon>Actinomycetes</taxon>
        <taxon>Propionibacteriales</taxon>
        <taxon>Nocardioidaceae</taxon>
        <taxon>Nocardioides</taxon>
    </lineage>
</organism>
<dbReference type="PRINTS" id="PR00313">
    <property type="entry name" value="CABNDNGRPT"/>
</dbReference>
<sequence length="3348" mass="336694">MSPEFLVRASRPAVLRRSRRLLGVVAAPTALAVAAATLSVSPSEAAPPVGSTSASDVVIGLLGLGNALGAAAQQPALADDFPLTDLSVRDVLQLDTALGRRVTAAVLNKNATLDTIDDVISADPALEMRAVTPLASAPADSIEWLLDIDLTGTAPVALTYADDRMQFGAAELAGEATGRLTGQVRLRFDDSAEDLREFSVVGQSELTTHVWTRPAGSSAGAGQDLPIAPFTVRDGFVELAAEGAGRIDTTTVLRLRDPNGRGALTTEDLQLSDPAEMFATRRLPGADDVSMDVSLTSDLLDGGPHGAVTVGTRAADAETPYATPVIARETALEQLTALTRTQALTGFTQYATALRSAEGAADAELPLLDANLSDLYSPADDLIDLLSQQATATITCGAADTNPPSGAPRPGQVQYCQATTTGVSVDDGATVTWASPDPSVRITGVTAATVGTAPTDNVEVTGGGGFPVLTTSFASNGEKRTARTVTGSIQELGRAIGDLGLDGTVTYAPDTRALEVEVRQDDAATRSADVLTGVSGSLAPLTGLTGLCQAVVADGVRSCPQTGDAPGAVEPPAGDATVATAGRYLEATFGLGLIDPAPLEEGDQPTLAEADQTPVAYLKPGPDGRLWEIGSVDAGLDGTTAMAARIGFLKVDVDVTDYDLTQAAGQPAARVTVPTGTVALQYGEVAGALPVADLLDDGQSTVVTEPEGSVALSATASLDVADAPTIATGGGAGERLVGADGTIDATWATLAAGALPTVTTGGAYDDLRLLDLVPSRNGTMGEASDGATLVDESADFYAQFGVADDTAAEDRVVNRQLYDLAPTDPTASICTQFTVDSATTVTCTDGPLAEVGFTAGHPYVINGDPEALRDKLIDDYAAVLLSFASPSPELGADKTLPLLDVVPSELNRARQGLNAVLLGLQGSATGTAAPADTQDVSTLQAFAAAIPAIAPGTEATFGLDGDRLSFATTRSESDQRDSVPLRLAAGESQLRIVTDAVDDDGVRKPAQVLLGSESSATVDLTVDLATAASYVGSGTRTVETVTDVASADIAALGGKDAEYGSAALTVGATGSDLRIGVTVTTGSGSTEALVPLADFRDSLTQDRALAGAAQQCPGNTGGADVAACATVPLDGSDTVRLDLRATDSSGGTGADLAGQPLATQFLVDALSGFDRTLGDSLDGELAGVTMPLVGADLDAAADVPAAVRAFSGAARQALDVQSVTGIATTADAGTLETAVENALNGIADTPETTLAPVDVTLRCTSSCTSSSKVSDVTSISAPLALSGTVTEQPVAFDAGLPGVSIDTVAEVVTTVDWDLSVTVGIQKGTGPYLQLPDTSTPLTATVEARLPDRTDDSCHAWTRASYWEDAAGAGSVPAPTAARCIDAVVGTMPSVLVDLGDTGLQADVAVEIDAADANGNDGRVYLPSIYDRELGFNTSATGTGGLDVYAESFAGELGFFDTVGAISLTWEDEVFSDLSFDNTYLDATTFYKAVGEGFGKARQWLAPLNPVVETLSAPIPVINDLATLVGAGPVSMLSILVKRYPNLGLITNLIAFQQLVGNLPELKDEPELVSLSSIDEGGSFEMDADSLKVGSCSSTAVEKLDDGTTKTEKSSKSNVGAESACDVEDEDEKKGEEGAEVPAEEEQEKPKTVTEVSSEAYFDLPSISVPVLQDSEQVYNLLLGEGDATLLYVDLGHLGFNVGVSRSFGPFMVGPVPVSASIGGEIGIDGRMAFGFDTRGLTQKIEAIDPGATDQLTGGGSVFKDGFYIDDLEEGDDVPEIELTFTVEAGAAVSIGFAEAGIKGGVVLDLGLDAFDPDGSGKIYTDEFIGASAGPSCAFNVSSGIVFFLQFYFSIDLFLFSIEEEFDIVRSPRLTLFEFNCATEEPVLAKREGDDLRLLIGESYAGERKVYTGQQNEKFTVRQLSPTRVEVTAFNIVQEYDVPATGRILADAGSGNDIVRLYPGQLLSTEGGSTKVTTVPVTTQAVVDAGAGNDAVVTGGGADTVTGGSGNDTVDAGDGEDTVSDASGNDILDGGAGRDSVDGGAGDDRTSGGPSTDEVKGGDGNDVVEGGLGMDVDSLFPTDDDAAIAALVDSGDVLVGGNGSDTVNGGDGSDLTVGGAFDTAGISRDQRVTITVSSASGTQIIDNDVSVLTVALPSEASVLASCQEQGAASDGGVDSVTGGDARDYVLGGAGADTLSGGGDDDIVCGRGGDDLLDGDGSDVLVDDQGDDVVRGGDGRDRIYGSGGTDTLSGDAGDDLARGGEGDDTLAGGTGSDLLVGDAGDDVVKGEPADPSAPLGAGRSIVCRPSTSIVVGLVDLNGDLSGTAEDDGQLEGLQVTDGYVLAAGGGRYSGVLAGVVFSDGRADLDGNGRVEGRPASGAVLGDTGTVELAGLTGATGDGDCVLGGEGTDELDGGAGGDFVDAGEGDETKIRGGVGDDFVRGGDGADLLHGDAGNDLVSGDADGDILYGDAGNDVVRGSSGTDLLAGGSDTAGVADGADEVLGDGSVDVVAGGNAALAFKPGTTGSIVEGVDATLLATPASGDNDKLYGGYASDWVFGQAGDDQVFGGPDDDNVEGGNGADLVQGDDGADLLVGGSSTSGPLTLNRSGAGQADGADTLVGDEGVDEIDGQDILAGDNAKLVPPSQNTAAARTWWARIRPTVGITLYDTATTQDPAAAVSGSDTLYGDGQDDLLLGQGGNDTVYGGDGVDAVEGAAGGDTLFGEAGDDHLIGGSWVAGSYDGVSTDTVDGGDGNDLVLGDNGTVTGAGTTADPAKVTLLDQPATGGTAPVSTYGPDRLGGGVGDDLVFGQGGDDELRGGDGYDGLEGDAGSDRLFGEAGDDALTGGSSSADGVIGATRTGTGQLDGADALDGGTGDDVLAGDNARLVRQDGLRADGTTRRDIALFDLDRATARAAAGTGGADTLVGGDGRDLAFGQGGKDRVDTGAGDDYAEGGADDDTLLGGTGQDDLLGGGSSNTGVVISGNGTDDRLLSVVRATSDSSATGLVDGNDSIDGGADTDVVLGDNGRITRGGPNQLLAGGPSGPRVVRQVAMADSGPGIWAGSDTLIGGQGDDDLYGQFDATGTSRPQSSYAGQAVSGDVLDGGDGDDALLGDQGVDVPTAAATLGRTNEVIRNQTGFLTETVRPNDSLVRVVTQTEPTVGGADLLLGGTGLDSLHAGAGDDLVNSGDGDDVTFAGDGNDVVWGGADHDRIFGGAGDDLLDTKKWIGVPALWMAVAPSVDTDGRRITVNGSDLIYGGQGHDALQADQNDQGRVAGDRLVDWTASYNRYLVCSGSGTANQVVDVAESTMVTALTRLAEATGSVGAAELSLVASGGERLPAFSGTAGTNACEGS</sequence>
<evidence type="ECO:0000256" key="5">
    <source>
        <dbReference type="ARBA" id="ARBA00022737"/>
    </source>
</evidence>
<comment type="caution">
    <text evidence="10">The sequence shown here is derived from an EMBL/GenBank/DDBJ whole genome shotgun (WGS) entry which is preliminary data.</text>
</comment>